<keyword evidence="4" id="KW-1185">Reference proteome</keyword>
<dbReference type="InterPro" id="IPR043129">
    <property type="entry name" value="ATPase_NBD"/>
</dbReference>
<proteinExistence type="predicted"/>
<feature type="region of interest" description="Disordered" evidence="1">
    <location>
        <begin position="333"/>
        <end position="368"/>
    </location>
</feature>
<dbReference type="RefSeq" id="WP_344443979.1">
    <property type="nucleotide sequence ID" value="NZ_BAAALF010000095.1"/>
</dbReference>
<feature type="compositionally biased region" description="Low complexity" evidence="1">
    <location>
        <begin position="354"/>
        <end position="368"/>
    </location>
</feature>
<dbReference type="PANTHER" id="PTHR43190">
    <property type="entry name" value="N-ACETYL-D-GLUCOSAMINE KINASE"/>
    <property type="match status" value="1"/>
</dbReference>
<sequence length="368" mass="36929">MTAEPALFLAVDGGNSKTDVLLGRADGHLLGRVRGGPFRPQVTGPPAALAALGGLLEALLARAGRPAGLPAGEPLGAPVGQLSAFVAGADLPSEEAELTAALAALGWARQVHAANDTFALLHAGARAGWGVAVVCGTGINCVGLGPDGTVARFPALGEISGDWGGGGDLGRAVLWHAVRAEDGRGPATTLAAAVAERFALPTVAAVTEALHHGRLAPSALHTLTRPLLAAATAGDPVARALLERQGDEITAMAVTALRRLDLLEKPAEVVLGGGVLAARHPHLARRVADGIPAAAPRAVLRTVTLPPVAGAALHALHALGTPADGARERLLRELADTEPDTEPAPEPVAPEPVAPELALPAPAPAVAR</sequence>
<organism evidence="3 4">
    <name type="scientific">Kitasatospora nipponensis</name>
    <dbReference type="NCBI Taxonomy" id="258049"/>
    <lineage>
        <taxon>Bacteria</taxon>
        <taxon>Bacillati</taxon>
        <taxon>Actinomycetota</taxon>
        <taxon>Actinomycetes</taxon>
        <taxon>Kitasatosporales</taxon>
        <taxon>Streptomycetaceae</taxon>
        <taxon>Kitasatospora</taxon>
    </lineage>
</organism>
<comment type="caution">
    <text evidence="3">The sequence shown here is derived from an EMBL/GenBank/DDBJ whole genome shotgun (WGS) entry which is preliminary data.</text>
</comment>
<evidence type="ECO:0000313" key="3">
    <source>
        <dbReference type="EMBL" id="GAA1251480.1"/>
    </source>
</evidence>
<dbReference type="SUPFAM" id="SSF53067">
    <property type="entry name" value="Actin-like ATPase domain"/>
    <property type="match status" value="2"/>
</dbReference>
<dbReference type="PANTHER" id="PTHR43190:SF3">
    <property type="entry name" value="N-ACETYL-D-GLUCOSAMINE KINASE"/>
    <property type="match status" value="1"/>
</dbReference>
<protein>
    <submittedName>
        <fullName evidence="3">BadF/BadG/BcrA/BcrD ATPase family protein</fullName>
    </submittedName>
</protein>
<dbReference type="EMBL" id="BAAALF010000095">
    <property type="protein sequence ID" value="GAA1251480.1"/>
    <property type="molecule type" value="Genomic_DNA"/>
</dbReference>
<name>A0ABP4H5T6_9ACTN</name>
<feature type="compositionally biased region" description="Pro residues" evidence="1">
    <location>
        <begin position="344"/>
        <end position="353"/>
    </location>
</feature>
<gene>
    <name evidence="3" type="ORF">GCM10009665_47700</name>
</gene>
<dbReference type="Proteomes" id="UP001500037">
    <property type="component" value="Unassembled WGS sequence"/>
</dbReference>
<dbReference type="Gene3D" id="3.30.420.40">
    <property type="match status" value="2"/>
</dbReference>
<feature type="domain" description="ATPase BadF/BadG/BcrA/BcrD type" evidence="2">
    <location>
        <begin position="11"/>
        <end position="315"/>
    </location>
</feature>
<evidence type="ECO:0000313" key="4">
    <source>
        <dbReference type="Proteomes" id="UP001500037"/>
    </source>
</evidence>
<dbReference type="InterPro" id="IPR052519">
    <property type="entry name" value="Euk-type_GlcNAc_Kinase"/>
</dbReference>
<dbReference type="InterPro" id="IPR002731">
    <property type="entry name" value="ATPase_BadF"/>
</dbReference>
<accession>A0ABP4H5T6</accession>
<evidence type="ECO:0000259" key="2">
    <source>
        <dbReference type="Pfam" id="PF01869"/>
    </source>
</evidence>
<reference evidence="4" key="1">
    <citation type="journal article" date="2019" name="Int. J. Syst. Evol. Microbiol.">
        <title>The Global Catalogue of Microorganisms (GCM) 10K type strain sequencing project: providing services to taxonomists for standard genome sequencing and annotation.</title>
        <authorList>
            <consortium name="The Broad Institute Genomics Platform"/>
            <consortium name="The Broad Institute Genome Sequencing Center for Infectious Disease"/>
            <person name="Wu L."/>
            <person name="Ma J."/>
        </authorList>
    </citation>
    <scope>NUCLEOTIDE SEQUENCE [LARGE SCALE GENOMIC DNA]</scope>
    <source>
        <strain evidence="4">JCM 13004</strain>
    </source>
</reference>
<evidence type="ECO:0000256" key="1">
    <source>
        <dbReference type="SAM" id="MobiDB-lite"/>
    </source>
</evidence>
<dbReference type="Pfam" id="PF01869">
    <property type="entry name" value="BcrAD_BadFG"/>
    <property type="match status" value="1"/>
</dbReference>